<dbReference type="AlphaFoldDB" id="A0A3M8QNL0"/>
<comment type="caution">
    <text evidence="3">The sequence shown here is derived from an EMBL/GenBank/DDBJ whole genome shotgun (WGS) entry which is preliminary data.</text>
</comment>
<evidence type="ECO:0000256" key="1">
    <source>
        <dbReference type="SAM" id="MobiDB-lite"/>
    </source>
</evidence>
<dbReference type="InterPro" id="IPR025433">
    <property type="entry name" value="DUF4168"/>
</dbReference>
<dbReference type="EMBL" id="RIZI01000194">
    <property type="protein sequence ID" value="RNF57849.1"/>
    <property type="molecule type" value="Genomic_DNA"/>
</dbReference>
<feature type="region of interest" description="Disordered" evidence="1">
    <location>
        <begin position="40"/>
        <end position="82"/>
    </location>
</feature>
<evidence type="ECO:0000313" key="3">
    <source>
        <dbReference type="EMBL" id="RNF57849.1"/>
    </source>
</evidence>
<sequence>MHLFAAIADMRRKIMHFRLWGVMVGLGFFVTGSGWAMANTEMPMSSPQQQSSPMGMGAGQGPSVPPPMGPAQGQSSPAVSQAEVRRFSAAVTQIKPLNEQIHHDLGAKSVSAAQRETLMKQYGAKVQAVLSAHHLTVQDYGALMNKAQTDPAFAQQVEAAIKAHP</sequence>
<feature type="compositionally biased region" description="Low complexity" evidence="1">
    <location>
        <begin position="42"/>
        <end position="54"/>
    </location>
</feature>
<gene>
    <name evidence="3" type="ORF">EC580_13735</name>
</gene>
<protein>
    <submittedName>
        <fullName evidence="3">DUF4168 domain-containing protein</fullName>
    </submittedName>
</protein>
<organism evidence="3">
    <name type="scientific">Acidithiobacillus sulfuriphilus</name>
    <dbReference type="NCBI Taxonomy" id="1867749"/>
    <lineage>
        <taxon>Bacteria</taxon>
        <taxon>Pseudomonadati</taxon>
        <taxon>Pseudomonadota</taxon>
        <taxon>Acidithiobacillia</taxon>
        <taxon>Acidithiobacillales</taxon>
        <taxon>Acidithiobacillaceae</taxon>
        <taxon>Acidithiobacillus</taxon>
    </lineage>
</organism>
<name>A0A3M8QNL0_9PROT</name>
<reference evidence="3" key="1">
    <citation type="submission" date="2018-10" db="EMBL/GenBank/DDBJ databases">
        <title>Acidithiobacillus sulfuriphilus sp. nov.: an extremely acidophilic sulfur-oxidizing chemolithotroph isolated from a neutral pH environment.</title>
        <authorList>
            <person name="Falagan C."/>
            <person name="Moya-Beltran A."/>
            <person name="Quatrini R."/>
            <person name="Johnson D.B."/>
        </authorList>
    </citation>
    <scope>NUCLEOTIDE SEQUENCE [LARGE SCALE GENOMIC DNA]</scope>
    <source>
        <strain evidence="3">CJ-2</strain>
    </source>
</reference>
<evidence type="ECO:0000259" key="2">
    <source>
        <dbReference type="Pfam" id="PF13767"/>
    </source>
</evidence>
<feature type="domain" description="DUF4168" evidence="2">
    <location>
        <begin position="80"/>
        <end position="157"/>
    </location>
</feature>
<accession>A0A3M8QNL0</accession>
<dbReference type="Pfam" id="PF13767">
    <property type="entry name" value="DUF4168"/>
    <property type="match status" value="1"/>
</dbReference>
<proteinExistence type="predicted"/>